<evidence type="ECO:0000313" key="5">
    <source>
        <dbReference type="Proteomes" id="UP001194746"/>
    </source>
</evidence>
<evidence type="ECO:0000259" key="3">
    <source>
        <dbReference type="Pfam" id="PF17863"/>
    </source>
</evidence>
<keyword evidence="5" id="KW-1185">Reference proteome</keyword>
<reference evidence="4" key="1">
    <citation type="journal article" date="2019" name="Beilstein J. Org. Chem.">
        <title>Nanangenines: drimane sesquiterpenoids as the dominant metabolite cohort of a novel Australian fungus, Aspergillus nanangensis.</title>
        <authorList>
            <person name="Lacey H.J."/>
            <person name="Gilchrist C.L.M."/>
            <person name="Crombie A."/>
            <person name="Kalaitzis J.A."/>
            <person name="Vuong D."/>
            <person name="Rutledge P.J."/>
            <person name="Turner P."/>
            <person name="Pitt J.I."/>
            <person name="Lacey E."/>
            <person name="Chooi Y.H."/>
            <person name="Piggott A.M."/>
        </authorList>
    </citation>
    <scope>NUCLEOTIDE SEQUENCE</scope>
    <source>
        <strain evidence="4">MST-FP2251</strain>
    </source>
</reference>
<evidence type="ECO:0000313" key="4">
    <source>
        <dbReference type="EMBL" id="KAF9891797.1"/>
    </source>
</evidence>
<evidence type="ECO:0000256" key="1">
    <source>
        <dbReference type="ARBA" id="ARBA00012825"/>
    </source>
</evidence>
<sequence>MEDTDDISSVAVELSDLEVALFLCLASGEHCRIDTTDDNVNDVAKELALISSNTFGLSYTILDCSTVTSLDDFCRELAPLDVRRSATTRKATEQMYNVVIVKNFDVADENIQLHALELMRSRQLTTQETTLKAPADFLFLPLTVRRPENIDSKLNSHLNDHLLISHFHDVDDDYVYLEENNDWLSDQVSVSSVVRKSDVSVKKGHPVIDRKLLDKLRRASELVTVNADVVRYQQDIVVFLRLSRAVSGGITTRSNVHFKIFSKYLAALHGVDYLTPSIVTLAAKKVFRHRIIVSKPEDDRSLQYGSDFKAVSRVLAYATPETILDSVLTLEAPV</sequence>
<dbReference type="Gene3D" id="1.10.8.80">
    <property type="entry name" value="Magnesium chelatase subunit I, C-Terminal domain"/>
    <property type="match status" value="1"/>
</dbReference>
<organism evidence="4 5">
    <name type="scientific">Aspergillus nanangensis</name>
    <dbReference type="NCBI Taxonomy" id="2582783"/>
    <lineage>
        <taxon>Eukaryota</taxon>
        <taxon>Fungi</taxon>
        <taxon>Dikarya</taxon>
        <taxon>Ascomycota</taxon>
        <taxon>Pezizomycotina</taxon>
        <taxon>Eurotiomycetes</taxon>
        <taxon>Eurotiomycetidae</taxon>
        <taxon>Eurotiales</taxon>
        <taxon>Aspergillaceae</taxon>
        <taxon>Aspergillus</taxon>
        <taxon>Aspergillus subgen. Circumdati</taxon>
    </lineage>
</organism>
<comment type="caution">
    <text evidence="4">The sequence shown here is derived from an EMBL/GenBank/DDBJ whole genome shotgun (WGS) entry which is preliminary data.</text>
</comment>
<dbReference type="InterPro" id="IPR052041">
    <property type="entry name" value="Nucleic_acid_metab_PIN/TRAM"/>
</dbReference>
<feature type="domain" description="ChlI/MoxR AAA lid" evidence="3">
    <location>
        <begin position="243"/>
        <end position="300"/>
    </location>
</feature>
<gene>
    <name evidence="4" type="ORF">FE257_003278</name>
</gene>
<dbReference type="Pfam" id="PF17863">
    <property type="entry name" value="AAA_lid_2"/>
    <property type="match status" value="1"/>
</dbReference>
<accession>A0AAD4CU75</accession>
<comment type="pathway">
    <text evidence="2">Porphyrin-containing compound metabolism.</text>
</comment>
<dbReference type="InterPro" id="IPR041628">
    <property type="entry name" value="ChlI/MoxR_AAA_lid"/>
</dbReference>
<dbReference type="PANTHER" id="PTHR11603">
    <property type="entry name" value="AAA FAMILY ATPASE"/>
    <property type="match status" value="1"/>
</dbReference>
<proteinExistence type="predicted"/>
<dbReference type="GO" id="GO:0016851">
    <property type="term" value="F:magnesium chelatase activity"/>
    <property type="evidence" value="ECO:0007669"/>
    <property type="project" value="UniProtKB-EC"/>
</dbReference>
<dbReference type="EMBL" id="VCAU01000016">
    <property type="protein sequence ID" value="KAF9891797.1"/>
    <property type="molecule type" value="Genomic_DNA"/>
</dbReference>
<name>A0AAD4CU75_ASPNN</name>
<dbReference type="AlphaFoldDB" id="A0AAD4CU75"/>
<dbReference type="PANTHER" id="PTHR11603:SF132">
    <property type="entry name" value="C2H2-TYPE DOMAIN-CONTAINING PROTEIN"/>
    <property type="match status" value="1"/>
</dbReference>
<evidence type="ECO:0000256" key="2">
    <source>
        <dbReference type="ARBA" id="ARBA00023444"/>
    </source>
</evidence>
<reference evidence="4" key="2">
    <citation type="submission" date="2020-02" db="EMBL/GenBank/DDBJ databases">
        <authorList>
            <person name="Gilchrist C.L.M."/>
            <person name="Chooi Y.-H."/>
        </authorList>
    </citation>
    <scope>NUCLEOTIDE SEQUENCE</scope>
    <source>
        <strain evidence="4">MST-FP2251</strain>
    </source>
</reference>
<protein>
    <recommendedName>
        <fullName evidence="1">magnesium chelatase</fullName>
        <ecNumber evidence="1">6.6.1.1</ecNumber>
    </recommendedName>
</protein>
<dbReference type="EC" id="6.6.1.1" evidence="1"/>
<dbReference type="Proteomes" id="UP001194746">
    <property type="component" value="Unassembled WGS sequence"/>
</dbReference>